<proteinExistence type="predicted"/>
<dbReference type="InterPro" id="IPR011051">
    <property type="entry name" value="RmlC_Cupin_sf"/>
</dbReference>
<dbReference type="AlphaFoldDB" id="A0A833JFE8"/>
<dbReference type="RefSeq" id="WP_152211797.1">
    <property type="nucleotide sequence ID" value="NZ_WFLN01000004.1"/>
</dbReference>
<accession>A0A833JFE8</accession>
<organism evidence="1 2">
    <name type="scientific">Fluviispira multicolorata</name>
    <dbReference type="NCBI Taxonomy" id="2654512"/>
    <lineage>
        <taxon>Bacteria</taxon>
        <taxon>Pseudomonadati</taxon>
        <taxon>Bdellovibrionota</taxon>
        <taxon>Oligoflexia</taxon>
        <taxon>Silvanigrellales</taxon>
        <taxon>Silvanigrellaceae</taxon>
        <taxon>Fluviispira</taxon>
    </lineage>
</organism>
<dbReference type="Proteomes" id="UP000442694">
    <property type="component" value="Unassembled WGS sequence"/>
</dbReference>
<comment type="caution">
    <text evidence="1">The sequence shown here is derived from an EMBL/GenBank/DDBJ whole genome shotgun (WGS) entry which is preliminary data.</text>
</comment>
<gene>
    <name evidence="1" type="ORF">GCL57_03115</name>
</gene>
<name>A0A833JFE8_9BACT</name>
<dbReference type="EMBL" id="WFLN01000004">
    <property type="protein sequence ID" value="KAB8033711.1"/>
    <property type="molecule type" value="Genomic_DNA"/>
</dbReference>
<protein>
    <submittedName>
        <fullName evidence="1">Uncharacterized protein</fullName>
    </submittedName>
</protein>
<reference evidence="1 2" key="1">
    <citation type="submission" date="2019-10" db="EMBL/GenBank/DDBJ databases">
        <title>New genus of Silvanigrellaceae.</title>
        <authorList>
            <person name="Pitt A."/>
            <person name="Hahn M.W."/>
        </authorList>
    </citation>
    <scope>NUCLEOTIDE SEQUENCE [LARGE SCALE GENOMIC DNA]</scope>
    <source>
        <strain evidence="1 2">33A1-SZDP</strain>
    </source>
</reference>
<evidence type="ECO:0000313" key="2">
    <source>
        <dbReference type="Proteomes" id="UP000442694"/>
    </source>
</evidence>
<dbReference type="SUPFAM" id="SSF51182">
    <property type="entry name" value="RmlC-like cupins"/>
    <property type="match status" value="1"/>
</dbReference>
<keyword evidence="2" id="KW-1185">Reference proteome</keyword>
<sequence length="506" mass="58526">MISSEQIKNIEYVILYSDLSSNPEKTVEEILYFLNMNINIENFKTGYCVIPYKLFQPWLGNEVFLNAYYRIIPNNNKLIIESILVEEIEAPQNDSSEVHNKNAKLFNVRFENNESKPQKNTITVKLDLHSFQDLNKKYSQNSDKGLIFKINEPFLFDPVAIPKPWGQEIWFTGVEKRGVSNIKTFVDNSTSLPFPWIFSALPSLLQGAEFSGKNLTLVKILDPLPDEVYGDLYYELHTEKNEVYIVTDITSTNGRIKFGANTEKLKSFSNQNDYKDSFLICIKKYEEIRRKIDSIIDEFRITEGIDLNLPLPAEKIKLWHKSIPEELLSLEFKMRQEMDSYAGYLNLNIGDVISVSTHIPHALQHGVRVIEFQTPTYERLIISFAQKVLTQAHWDSEDAIAIMNVHPPQMMDLDIIEQNDLYLEELVCSFKEFTSTRIIINHDCIYRIKSENKYKILFLVSGSIKIIDKNQKEFLCQVGNCVFLSANTDLSLLSDKNSVILMCYPN</sequence>
<evidence type="ECO:0000313" key="1">
    <source>
        <dbReference type="EMBL" id="KAB8033711.1"/>
    </source>
</evidence>